<proteinExistence type="inferred from homology"/>
<dbReference type="InterPro" id="IPR000440">
    <property type="entry name" value="NADH_UbQ/plastoQ_OxRdtase_su3"/>
</dbReference>
<comment type="catalytic activity">
    <reaction evidence="8 9">
        <text>a ubiquinone + NADH + 5 H(+)(in) = a ubiquinol + NAD(+) + 4 H(+)(out)</text>
        <dbReference type="Rhea" id="RHEA:29091"/>
        <dbReference type="Rhea" id="RHEA-COMP:9565"/>
        <dbReference type="Rhea" id="RHEA-COMP:9566"/>
        <dbReference type="ChEBI" id="CHEBI:15378"/>
        <dbReference type="ChEBI" id="CHEBI:16389"/>
        <dbReference type="ChEBI" id="CHEBI:17976"/>
        <dbReference type="ChEBI" id="CHEBI:57540"/>
        <dbReference type="ChEBI" id="CHEBI:57945"/>
        <dbReference type="EC" id="7.1.1.2"/>
    </reaction>
</comment>
<feature type="transmembrane region" description="Helical" evidence="9">
    <location>
        <begin position="6"/>
        <end position="28"/>
    </location>
</feature>
<evidence type="ECO:0000256" key="3">
    <source>
        <dbReference type="ARBA" id="ARBA00021007"/>
    </source>
</evidence>
<sequence length="120" mass="13371">MLNVGMGSVYLTILLIVTLGLVLVGYLLGMKANYSREKLSTYECGFEPMASSRQAFCLRFFILAIIFLVFDVEIALLIPYVLTVGAGMGLYVRGLVFSFVVILMLGLLHEYNEGSLDWML</sequence>
<dbReference type="InterPro" id="IPR038430">
    <property type="entry name" value="NDAH_ubi_oxred_su3_sf"/>
</dbReference>
<dbReference type="AlphaFoldDB" id="A0A0B4U499"/>
<evidence type="ECO:0000256" key="1">
    <source>
        <dbReference type="ARBA" id="ARBA00004370"/>
    </source>
</evidence>
<dbReference type="PANTHER" id="PTHR11058">
    <property type="entry name" value="NADH-UBIQUINONE OXIDOREDUCTASE CHAIN 3"/>
    <property type="match status" value="1"/>
</dbReference>
<feature type="transmembrane region" description="Helical" evidence="9">
    <location>
        <begin position="88"/>
        <end position="108"/>
    </location>
</feature>
<evidence type="ECO:0000256" key="6">
    <source>
        <dbReference type="ARBA" id="ARBA00022989"/>
    </source>
</evidence>
<dbReference type="GO" id="GO:0030964">
    <property type="term" value="C:NADH dehydrogenase complex"/>
    <property type="evidence" value="ECO:0007669"/>
    <property type="project" value="TreeGrafter"/>
</dbReference>
<reference evidence="10" key="1">
    <citation type="journal article" date="2014" name="BMC Evol. Biol.">
        <title>Mitochondrial genomes of the Baltic clam Macoma balthica (Bivalvia: Tellinidae): setting the stage for studying mito-nuclear incompatibilities.</title>
        <authorList>
            <person name="Saunier A."/>
            <person name="Garcia P."/>
            <person name="Becquet V."/>
            <person name="Marsaud N."/>
            <person name="Escudie F."/>
            <person name="Pante E."/>
        </authorList>
    </citation>
    <scope>NUCLEOTIDE SEQUENCE</scope>
    <source>
        <strain evidence="10">F17</strain>
        <tissue evidence="10">Muscle foot</tissue>
    </source>
</reference>
<keyword evidence="9" id="KW-0679">Respiratory chain</keyword>
<dbReference type="Pfam" id="PF00507">
    <property type="entry name" value="Oxidored_q4"/>
    <property type="match status" value="1"/>
</dbReference>
<evidence type="ECO:0000256" key="8">
    <source>
        <dbReference type="ARBA" id="ARBA00049551"/>
    </source>
</evidence>
<dbReference type="EMBL" id="KM373205">
    <property type="protein sequence ID" value="AJC10868.1"/>
    <property type="molecule type" value="Genomic_DNA"/>
</dbReference>
<comment type="function">
    <text evidence="9">Core subunit of the mitochondrial membrane respiratory chain NADH dehydrogenase (Complex I) which catalyzes electron transfer from NADH through the respiratory chain, using ubiquinone as an electron acceptor. Essential for the catalytic activity of complex I.</text>
</comment>
<name>A0A0B4U499_MACBL</name>
<geneLocation type="mitochondrion" evidence="10"/>
<evidence type="ECO:0000313" key="10">
    <source>
        <dbReference type="EMBL" id="AJC10868.1"/>
    </source>
</evidence>
<dbReference type="Gene3D" id="1.20.58.1610">
    <property type="entry name" value="NADH:ubiquinone/plastoquinone oxidoreductase, chain 3"/>
    <property type="match status" value="1"/>
</dbReference>
<feature type="transmembrane region" description="Helical" evidence="9">
    <location>
        <begin position="56"/>
        <end position="82"/>
    </location>
</feature>
<keyword evidence="9" id="KW-0520">NAD</keyword>
<organism evidence="10">
    <name type="scientific">Macoma balthica</name>
    <name type="common">Baltic tellin</name>
    <name type="synonym">Limecola balthica</name>
    <dbReference type="NCBI Taxonomy" id="1903275"/>
    <lineage>
        <taxon>Eukaryota</taxon>
        <taxon>Metazoa</taxon>
        <taxon>Spiralia</taxon>
        <taxon>Lophotrochozoa</taxon>
        <taxon>Mollusca</taxon>
        <taxon>Bivalvia</taxon>
        <taxon>Autobranchia</taxon>
        <taxon>Heteroconchia</taxon>
        <taxon>Euheterodonta</taxon>
        <taxon>Imparidentia</taxon>
        <taxon>Neoheterodontei</taxon>
        <taxon>Cardiida</taxon>
        <taxon>Tellinoidea</taxon>
        <taxon>Tellinidae</taxon>
        <taxon>Macoma</taxon>
    </lineage>
</organism>
<evidence type="ECO:0000256" key="7">
    <source>
        <dbReference type="ARBA" id="ARBA00023136"/>
    </source>
</evidence>
<dbReference type="GO" id="GO:0031966">
    <property type="term" value="C:mitochondrial membrane"/>
    <property type="evidence" value="ECO:0007669"/>
    <property type="project" value="UniProtKB-SubCell"/>
</dbReference>
<keyword evidence="9" id="KW-0249">Electron transport</keyword>
<keyword evidence="5 9" id="KW-0812">Transmembrane</keyword>
<keyword evidence="9 10" id="KW-0496">Mitochondrion</keyword>
<accession>A0A0B4U499</accession>
<evidence type="ECO:0000256" key="5">
    <source>
        <dbReference type="ARBA" id="ARBA00022692"/>
    </source>
</evidence>
<evidence type="ECO:0000256" key="4">
    <source>
        <dbReference type="ARBA" id="ARBA00022448"/>
    </source>
</evidence>
<comment type="similarity">
    <text evidence="2 9">Belongs to the complex I subunit 3 family.</text>
</comment>
<keyword evidence="9" id="KW-1278">Translocase</keyword>
<dbReference type="EC" id="7.1.1.2" evidence="9"/>
<protein>
    <recommendedName>
        <fullName evidence="3 9">NADH-ubiquinone oxidoreductase chain 3</fullName>
        <ecNumber evidence="9">7.1.1.2</ecNumber>
    </recommendedName>
</protein>
<keyword evidence="9" id="KW-0830">Ubiquinone</keyword>
<keyword evidence="4 9" id="KW-0813">Transport</keyword>
<dbReference type="PANTHER" id="PTHR11058:SF9">
    <property type="entry name" value="NADH-UBIQUINONE OXIDOREDUCTASE CHAIN 3"/>
    <property type="match status" value="1"/>
</dbReference>
<keyword evidence="7 9" id="KW-0472">Membrane</keyword>
<comment type="subcellular location">
    <subcellularLocation>
        <location evidence="1">Membrane</location>
    </subcellularLocation>
    <subcellularLocation>
        <location evidence="9">Mitochondrion membrane</location>
        <topology evidence="9">Multi-pass membrane protein</topology>
    </subcellularLocation>
</comment>
<gene>
    <name evidence="10" type="primary">nad3</name>
</gene>
<evidence type="ECO:0000256" key="9">
    <source>
        <dbReference type="RuleBase" id="RU003640"/>
    </source>
</evidence>
<keyword evidence="6 9" id="KW-1133">Transmembrane helix</keyword>
<evidence type="ECO:0000256" key="2">
    <source>
        <dbReference type="ARBA" id="ARBA00008472"/>
    </source>
</evidence>
<dbReference type="GO" id="GO:0008137">
    <property type="term" value="F:NADH dehydrogenase (ubiquinone) activity"/>
    <property type="evidence" value="ECO:0007669"/>
    <property type="project" value="UniProtKB-UniRule"/>
</dbReference>